<keyword evidence="2" id="KW-1185">Reference proteome</keyword>
<gene>
    <name evidence="1" type="ORF">HHI36_017449</name>
</gene>
<dbReference type="InterPro" id="IPR036691">
    <property type="entry name" value="Endo/exonu/phosph_ase_sf"/>
</dbReference>
<name>A0ABD2NNB8_9CUCU</name>
<protein>
    <submittedName>
        <fullName evidence="1">Uncharacterized protein</fullName>
    </submittedName>
</protein>
<proteinExistence type="predicted"/>
<evidence type="ECO:0000313" key="2">
    <source>
        <dbReference type="Proteomes" id="UP001516400"/>
    </source>
</evidence>
<dbReference type="AlphaFoldDB" id="A0ABD2NNB8"/>
<evidence type="ECO:0000313" key="1">
    <source>
        <dbReference type="EMBL" id="KAL3279942.1"/>
    </source>
</evidence>
<comment type="caution">
    <text evidence="1">The sequence shown here is derived from an EMBL/GenBank/DDBJ whole genome shotgun (WGS) entry which is preliminary data.</text>
</comment>
<sequence length="112" mass="13093">MKGDFVHFTVVCQKKREPGVSKEERAKCGVSFILHKKYKKHISWDQINERILLVEMELKNYPVVVVAVYGPNDDAPASSDKFYDELTRLLDRFSIRKEIFLMGEQEAEQMIL</sequence>
<dbReference type="Gene3D" id="3.60.10.10">
    <property type="entry name" value="Endonuclease/exonuclease/phosphatase"/>
    <property type="match status" value="1"/>
</dbReference>
<organism evidence="1 2">
    <name type="scientific">Cryptolaemus montrouzieri</name>
    <dbReference type="NCBI Taxonomy" id="559131"/>
    <lineage>
        <taxon>Eukaryota</taxon>
        <taxon>Metazoa</taxon>
        <taxon>Ecdysozoa</taxon>
        <taxon>Arthropoda</taxon>
        <taxon>Hexapoda</taxon>
        <taxon>Insecta</taxon>
        <taxon>Pterygota</taxon>
        <taxon>Neoptera</taxon>
        <taxon>Endopterygota</taxon>
        <taxon>Coleoptera</taxon>
        <taxon>Polyphaga</taxon>
        <taxon>Cucujiformia</taxon>
        <taxon>Coccinelloidea</taxon>
        <taxon>Coccinellidae</taxon>
        <taxon>Scymninae</taxon>
        <taxon>Scymnini</taxon>
        <taxon>Cryptolaemus</taxon>
    </lineage>
</organism>
<dbReference type="EMBL" id="JABFTP020000124">
    <property type="protein sequence ID" value="KAL3279942.1"/>
    <property type="molecule type" value="Genomic_DNA"/>
</dbReference>
<dbReference type="Proteomes" id="UP001516400">
    <property type="component" value="Unassembled WGS sequence"/>
</dbReference>
<accession>A0ABD2NNB8</accession>
<reference evidence="1 2" key="1">
    <citation type="journal article" date="2021" name="BMC Biol.">
        <title>Horizontally acquired antibacterial genes associated with adaptive radiation of ladybird beetles.</title>
        <authorList>
            <person name="Li H.S."/>
            <person name="Tang X.F."/>
            <person name="Huang Y.H."/>
            <person name="Xu Z.Y."/>
            <person name="Chen M.L."/>
            <person name="Du X.Y."/>
            <person name="Qiu B.Y."/>
            <person name="Chen P.T."/>
            <person name="Zhang W."/>
            <person name="Slipinski A."/>
            <person name="Escalona H.E."/>
            <person name="Waterhouse R.M."/>
            <person name="Zwick A."/>
            <person name="Pang H."/>
        </authorList>
    </citation>
    <scope>NUCLEOTIDE SEQUENCE [LARGE SCALE GENOMIC DNA]</scope>
    <source>
        <strain evidence="1">SYSU2018</strain>
    </source>
</reference>